<dbReference type="InterPro" id="IPR001482">
    <property type="entry name" value="T2SS/T4SS_dom"/>
</dbReference>
<dbReference type="Proteomes" id="UP001204814">
    <property type="component" value="Unassembled WGS sequence"/>
</dbReference>
<evidence type="ECO:0000313" key="7">
    <source>
        <dbReference type="EMBL" id="PST42522.1"/>
    </source>
</evidence>
<evidence type="ECO:0000256" key="1">
    <source>
        <dbReference type="ARBA" id="ARBA00006611"/>
    </source>
</evidence>
<dbReference type="KEGG" id="fit:Fi14EGH31_15230"/>
<dbReference type="GO" id="GO:0005886">
    <property type="term" value="C:plasma membrane"/>
    <property type="evidence" value="ECO:0007669"/>
    <property type="project" value="TreeGrafter"/>
</dbReference>
<dbReference type="CDD" id="cd01129">
    <property type="entry name" value="PulE-GspE-like"/>
    <property type="match status" value="1"/>
</dbReference>
<dbReference type="RefSeq" id="WP_107029445.1">
    <property type="nucleotide sequence ID" value="NZ_AP024085.1"/>
</dbReference>
<keyword evidence="3" id="KW-0067">ATP-binding</keyword>
<dbReference type="AlphaFoldDB" id="A0A2T3G4U3"/>
<evidence type="ECO:0000313" key="8">
    <source>
        <dbReference type="Proteomes" id="UP000240974"/>
    </source>
</evidence>
<keyword evidence="8" id="KW-1185">Reference proteome</keyword>
<dbReference type="Gene3D" id="3.40.50.300">
    <property type="entry name" value="P-loop containing nucleotide triphosphate hydrolases"/>
    <property type="match status" value="1"/>
</dbReference>
<accession>A0A2T3G4U3</accession>
<dbReference type="EMBL" id="JANGBO010000001">
    <property type="protein sequence ID" value="MCQ5060496.1"/>
    <property type="molecule type" value="Genomic_DNA"/>
</dbReference>
<reference evidence="5" key="2">
    <citation type="journal article" date="2020" name="Microbiol. Resour. Announc.">
        <title>Complete Genome Sequence of Faecalibacillus intestinalis JCM 34082, Isolated from Feces from a Healthy Japanese Female.</title>
        <authorList>
            <person name="Sakamoto M."/>
            <person name="Ikeyama N."/>
            <person name="Toyoda A."/>
            <person name="Murakami T."/>
            <person name="Mori H."/>
            <person name="Ohkuma M."/>
        </authorList>
    </citation>
    <scope>NUCLEOTIDE SEQUENCE</scope>
    <source>
        <strain evidence="5">14EGH31</strain>
    </source>
</reference>
<dbReference type="EMBL" id="PYLQ01000004">
    <property type="protein sequence ID" value="PST42522.1"/>
    <property type="molecule type" value="Genomic_DNA"/>
</dbReference>
<dbReference type="GeneID" id="70579954"/>
<dbReference type="Pfam" id="PF00437">
    <property type="entry name" value="T2SSE"/>
    <property type="match status" value="1"/>
</dbReference>
<reference evidence="6" key="4">
    <citation type="submission" date="2022-06" db="EMBL/GenBank/DDBJ databases">
        <title>Isolation of gut microbiota from human fecal samples.</title>
        <authorList>
            <person name="Pamer E.G."/>
            <person name="Barat B."/>
            <person name="Waligurski E."/>
            <person name="Medina S."/>
            <person name="Paddock L."/>
            <person name="Mostad J."/>
        </authorList>
    </citation>
    <scope>NUCLEOTIDE SEQUENCE</scope>
    <source>
        <strain evidence="6">DFI.6.24</strain>
    </source>
</reference>
<dbReference type="PANTHER" id="PTHR30258">
    <property type="entry name" value="TYPE II SECRETION SYSTEM PROTEIN GSPE-RELATED"/>
    <property type="match status" value="1"/>
</dbReference>
<reference evidence="7 8" key="1">
    <citation type="journal article" date="2019" name="Int. J. Syst. Evol. Microbiol.">
        <title>Faecalibacillus intestinalis gen. nov., sp. nov. and Faecalibacillus faecis sp. nov., isolated from human faeces.</title>
        <authorList>
            <person name="Seo B."/>
            <person name="Jeon K."/>
            <person name="Baek I."/>
            <person name="Lee Y.M."/>
            <person name="Baek K."/>
            <person name="Ko G."/>
        </authorList>
    </citation>
    <scope>NUCLEOTIDE SEQUENCE [LARGE SCALE GENOMIC DNA]</scope>
    <source>
        <strain evidence="7 8">SNUG30099</strain>
    </source>
</reference>
<name>A0A2T3G4U3_9FIRM</name>
<dbReference type="SUPFAM" id="SSF52540">
    <property type="entry name" value="P-loop containing nucleoside triphosphate hydrolases"/>
    <property type="match status" value="1"/>
</dbReference>
<reference evidence="9" key="3">
    <citation type="submission" date="2020-09" db="EMBL/GenBank/DDBJ databases">
        <title>Complete genome sequencing of Faecalibacillus intestinalis strain 14EGH31.</title>
        <authorList>
            <person name="Sakamoto M."/>
            <person name="Murakami T."/>
            <person name="Mori H."/>
        </authorList>
    </citation>
    <scope>NUCLEOTIDE SEQUENCE [LARGE SCALE GENOMIC DNA]</scope>
    <source>
        <strain evidence="9">14EGH31</strain>
    </source>
</reference>
<dbReference type="PROSITE" id="PS00662">
    <property type="entry name" value="T2SP_E"/>
    <property type="match status" value="1"/>
</dbReference>
<comment type="similarity">
    <text evidence="1">Belongs to the GSP E family.</text>
</comment>
<dbReference type="PANTHER" id="PTHR30258:SF2">
    <property type="entry name" value="COMG OPERON PROTEIN 1"/>
    <property type="match status" value="1"/>
</dbReference>
<evidence type="ECO:0000313" key="6">
    <source>
        <dbReference type="EMBL" id="MCQ5060496.1"/>
    </source>
</evidence>
<evidence type="ECO:0000259" key="4">
    <source>
        <dbReference type="PROSITE" id="PS00662"/>
    </source>
</evidence>
<dbReference type="GO" id="GO:0005524">
    <property type="term" value="F:ATP binding"/>
    <property type="evidence" value="ECO:0007669"/>
    <property type="project" value="UniProtKB-KW"/>
</dbReference>
<gene>
    <name evidence="5" type="primary">comGA</name>
    <name evidence="7" type="ORF">C7U54_04430</name>
    <name evidence="5" type="ORF">Fi14EGH31_15230</name>
    <name evidence="6" type="ORF">NE542_01380</name>
</gene>
<feature type="domain" description="Bacterial type II secretion system protein E" evidence="4">
    <location>
        <begin position="200"/>
        <end position="214"/>
    </location>
</feature>
<evidence type="ECO:0000313" key="9">
    <source>
        <dbReference type="Proteomes" id="UP000593842"/>
    </source>
</evidence>
<dbReference type="GO" id="GO:0016887">
    <property type="term" value="F:ATP hydrolysis activity"/>
    <property type="evidence" value="ECO:0007669"/>
    <property type="project" value="TreeGrafter"/>
</dbReference>
<keyword evidence="2" id="KW-0547">Nucleotide-binding</keyword>
<evidence type="ECO:0000313" key="5">
    <source>
        <dbReference type="EMBL" id="BCL57811.1"/>
    </source>
</evidence>
<sequence length="319" mass="37055">MEELFEQIIYQAIKKNVSDIHLQCTEKGVIKFRICGELLTYETYEKTNIIQLMNYIRFISKIDLNYYRKPQTGHYVYVLNNKKYNLRISSLIGKDMDSIVIRILNNHQKLSLENISKDIHVYQFLKQIVQKDSGLFVISGATGSGKSTTLYAILDTINKMYKKNIITLEDPIEINKDYCLQIEIDDRKGISYHESLKQILRHDPDVIMVGEVRDEKTAQLALTCALTGHLVLTTIHASNCINTIKRLENLNISSLDLEDVLLGIMTQKMRFNDKKEVFILSEYIDQKNLLKYFDRKKIDYYDFSKAACTLKNVGVLNEK</sequence>
<proteinExistence type="inferred from homology"/>
<organism evidence="7 8">
    <name type="scientific">Faecalibacillus intestinalis</name>
    <dbReference type="NCBI Taxonomy" id="1982626"/>
    <lineage>
        <taxon>Bacteria</taxon>
        <taxon>Bacillati</taxon>
        <taxon>Bacillota</taxon>
        <taxon>Erysipelotrichia</taxon>
        <taxon>Erysipelotrichales</taxon>
        <taxon>Coprobacillaceae</taxon>
        <taxon>Faecalibacillus</taxon>
    </lineage>
</organism>
<evidence type="ECO:0000256" key="2">
    <source>
        <dbReference type="ARBA" id="ARBA00022741"/>
    </source>
</evidence>
<dbReference type="Proteomes" id="UP000593842">
    <property type="component" value="Chromosome"/>
</dbReference>
<dbReference type="Proteomes" id="UP000240974">
    <property type="component" value="Unassembled WGS sequence"/>
</dbReference>
<dbReference type="Gene3D" id="3.30.450.90">
    <property type="match status" value="1"/>
</dbReference>
<protein>
    <submittedName>
        <fullName evidence="6">ATPase, T2SS/T4P/T4SS family</fullName>
    </submittedName>
    <submittedName>
        <fullName evidence="5">Competence protein ComG</fullName>
    </submittedName>
</protein>
<evidence type="ECO:0000256" key="3">
    <source>
        <dbReference type="ARBA" id="ARBA00022840"/>
    </source>
</evidence>
<dbReference type="EMBL" id="AP024085">
    <property type="protein sequence ID" value="BCL57811.1"/>
    <property type="molecule type" value="Genomic_DNA"/>
</dbReference>
<dbReference type="InterPro" id="IPR027417">
    <property type="entry name" value="P-loop_NTPase"/>
</dbReference>